<organism evidence="1 2">
    <name type="scientific">Citrus x changshan-huyou</name>
    <dbReference type="NCBI Taxonomy" id="2935761"/>
    <lineage>
        <taxon>Eukaryota</taxon>
        <taxon>Viridiplantae</taxon>
        <taxon>Streptophyta</taxon>
        <taxon>Embryophyta</taxon>
        <taxon>Tracheophyta</taxon>
        <taxon>Spermatophyta</taxon>
        <taxon>Magnoliopsida</taxon>
        <taxon>eudicotyledons</taxon>
        <taxon>Gunneridae</taxon>
        <taxon>Pentapetalae</taxon>
        <taxon>rosids</taxon>
        <taxon>malvids</taxon>
        <taxon>Sapindales</taxon>
        <taxon>Rutaceae</taxon>
        <taxon>Aurantioideae</taxon>
        <taxon>Citrus</taxon>
    </lineage>
</organism>
<keyword evidence="2" id="KW-1185">Reference proteome</keyword>
<evidence type="ECO:0000313" key="1">
    <source>
        <dbReference type="EMBL" id="KAK9201480.1"/>
    </source>
</evidence>
<dbReference type="InterPro" id="IPR042160">
    <property type="entry name" value="HD-Zip_IV"/>
</dbReference>
<proteinExistence type="predicted"/>
<dbReference type="PANTHER" id="PTHR45654">
    <property type="entry name" value="HOMEOBOX-LEUCINE ZIPPER PROTEIN MERISTEM L1"/>
    <property type="match status" value="1"/>
</dbReference>
<name>A0AAP0MGA0_9ROSI</name>
<dbReference type="Proteomes" id="UP001428341">
    <property type="component" value="Unassembled WGS sequence"/>
</dbReference>
<comment type="caution">
    <text evidence="1">The sequence shown here is derived from an EMBL/GenBank/DDBJ whole genome shotgun (WGS) entry which is preliminary data.</text>
</comment>
<dbReference type="EMBL" id="JBCGBO010000005">
    <property type="protein sequence ID" value="KAK9201480.1"/>
    <property type="molecule type" value="Genomic_DNA"/>
</dbReference>
<dbReference type="AlphaFoldDB" id="A0AAP0MGA0"/>
<reference evidence="1 2" key="1">
    <citation type="submission" date="2024-05" db="EMBL/GenBank/DDBJ databases">
        <title>Haplotype-resolved chromosome-level genome assembly of Huyou (Citrus changshanensis).</title>
        <authorList>
            <person name="Miao C."/>
            <person name="Chen W."/>
            <person name="Wu Y."/>
            <person name="Wang L."/>
            <person name="Zhao S."/>
            <person name="Grierson D."/>
            <person name="Xu C."/>
            <person name="Chen K."/>
        </authorList>
    </citation>
    <scope>NUCLEOTIDE SEQUENCE [LARGE SCALE GENOMIC DNA]</scope>
    <source>
        <strain evidence="1">01-14</strain>
        <tissue evidence="1">Leaf</tissue>
    </source>
</reference>
<dbReference type="PANTHER" id="PTHR45654:SF48">
    <property type="entry name" value="START DOMAIN-CONTAINING PROTEIN"/>
    <property type="match status" value="1"/>
</dbReference>
<accession>A0AAP0MGA0</accession>
<sequence>MVFCTSIKAKTHRLVLSFQFLKQHCETSLFRKCFPGRRSGVCNIANASRTLSLSFFLAFPVQEGFLIDPEAEVYSCQWQVQTHNIFKAAVMELFNIAVREGLLGKQENPPMVVSGELAKKFQSAPSPGMIVELSVDSSVFQFSPAYLISNITNLLDVEFHIPMPFTQRRSCTLMMFHTEVNPSVWAVVDIGIDYLPVSPSHFPNFLIRRPSGLIVKQQSAGGCKVIWIENVEACKSQSNVFQSLNVKSAFDATVDELHQLAKLLKVKFIRSISDTPDGRKWTHLTSNELMIFWAGNASIGVFNCLATFNLMEKPYAVFKKVSDLNSSIQWENLQIITRPQLEIKLASTDGINGIQVFSKVVIRQL</sequence>
<evidence type="ECO:0000313" key="2">
    <source>
        <dbReference type="Proteomes" id="UP001428341"/>
    </source>
</evidence>
<protein>
    <submittedName>
        <fullName evidence="1">Uncharacterized protein</fullName>
    </submittedName>
</protein>
<gene>
    <name evidence="1" type="ORF">WN944_016683</name>
</gene>